<dbReference type="AlphaFoldDB" id="A0A5P1RCK5"/>
<evidence type="ECO:0000313" key="2">
    <source>
        <dbReference type="EMBL" id="QEQ97337.1"/>
    </source>
</evidence>
<name>A0A5P1RCK5_9GAMM</name>
<dbReference type="PANTHER" id="PTHR43682">
    <property type="entry name" value="LACTATE UTILIZATION PROTEIN C"/>
    <property type="match status" value="1"/>
</dbReference>
<protein>
    <recommendedName>
        <fullName evidence="1">LUD domain-containing protein</fullName>
    </recommendedName>
</protein>
<dbReference type="SUPFAM" id="SSF100950">
    <property type="entry name" value="NagB/RpiA/CoA transferase-like"/>
    <property type="match status" value="1"/>
</dbReference>
<dbReference type="Proteomes" id="UP000324760">
    <property type="component" value="Chromosome"/>
</dbReference>
<dbReference type="OrthoDB" id="9794157at2"/>
<dbReference type="Gene3D" id="3.40.50.10420">
    <property type="entry name" value="NagB/RpiA/CoA transferase-like"/>
    <property type="match status" value="1"/>
</dbReference>
<dbReference type="RefSeq" id="WP_138987021.1">
    <property type="nucleotide sequence ID" value="NZ_CP043869.1"/>
</dbReference>
<dbReference type="Pfam" id="PF02589">
    <property type="entry name" value="LUD_dom"/>
    <property type="match status" value="1"/>
</dbReference>
<dbReference type="EMBL" id="CP043869">
    <property type="protein sequence ID" value="QEQ97337.1"/>
    <property type="molecule type" value="Genomic_DNA"/>
</dbReference>
<dbReference type="InterPro" id="IPR037171">
    <property type="entry name" value="NagB/RpiA_transferase-like"/>
</dbReference>
<sequence length="221" mass="24462">MSKSEILGNIRRGLKRGEASTEQKASVAQRLSRHTRNLVPQRAQLPHEEQIKLFIEMAKEAAAEVFELESIDDVPAICNQWLTSHGLTHIVTGSDSELLSLDWSKAENIATEQRVAQVGDQASLTLSFAGIAETGTLMLHSRGESPTTLNFLPDTHFVVLNRSDIVGPYEDAWQKLRESTNGEMPRTVNMITGPSRSADIEQKLQMGAHGPKDLIILLINR</sequence>
<dbReference type="KEGG" id="ncu:F0U83_11785"/>
<reference evidence="2 3" key="1">
    <citation type="journal article" date="2019" name="Biochem. Eng. J.">
        <title>Metabolic engineering of the marine bacteria Neptunomonas concharum for the production of acetoin and meso-2,3-butanediol from acetate.</title>
        <authorList>
            <person name="Li W."/>
            <person name="Pu N."/>
            <person name="Liu C.-X."/>
            <person name="Yuan Q.-P."/>
            <person name="Li Z.-J."/>
        </authorList>
    </citation>
    <scope>NUCLEOTIDE SEQUENCE [LARGE SCALE GENOMIC DNA]</scope>
    <source>
        <strain evidence="2 3">JCM17730</strain>
    </source>
</reference>
<feature type="domain" description="LUD" evidence="1">
    <location>
        <begin position="52"/>
        <end position="219"/>
    </location>
</feature>
<dbReference type="PANTHER" id="PTHR43682:SF1">
    <property type="entry name" value="LACTATE UTILIZATION PROTEIN C"/>
    <property type="match status" value="1"/>
</dbReference>
<proteinExistence type="predicted"/>
<evidence type="ECO:0000259" key="1">
    <source>
        <dbReference type="Pfam" id="PF02589"/>
    </source>
</evidence>
<dbReference type="InterPro" id="IPR003741">
    <property type="entry name" value="LUD_dom"/>
</dbReference>
<evidence type="ECO:0000313" key="3">
    <source>
        <dbReference type="Proteomes" id="UP000324760"/>
    </source>
</evidence>
<keyword evidence="3" id="KW-1185">Reference proteome</keyword>
<accession>A0A5P1RCK5</accession>
<dbReference type="InterPro" id="IPR024185">
    <property type="entry name" value="FTHF_cligase-like_sf"/>
</dbReference>
<gene>
    <name evidence="2" type="ORF">F0U83_11785</name>
</gene>
<organism evidence="2 3">
    <name type="scientific">Neptunomonas concharum</name>
    <dbReference type="NCBI Taxonomy" id="1031538"/>
    <lineage>
        <taxon>Bacteria</taxon>
        <taxon>Pseudomonadati</taxon>
        <taxon>Pseudomonadota</taxon>
        <taxon>Gammaproteobacteria</taxon>
        <taxon>Oceanospirillales</taxon>
        <taxon>Oceanospirillaceae</taxon>
        <taxon>Neptunomonas</taxon>
    </lineage>
</organism>